<sequence length="574" mass="60912" precursor="true">MKRSNPFKAAAWVAVTLATSIVGLAGPAQAQSDAAQLPTLDTSEAASQPVAVVSLSGVAALGDAAIFLSDAAGQPAAGGMFATMARGFTTGIDPQRPMGLVVNMKDGAPAPLLFVPSDDISKFLQRMEGQLGPAEKLEDDPDTLVIAAGASLLYIKQSGKWAFAAQNRELLKDLPADPLKLLGGLDKTYDVAVRVNVQQVPVDQRNMLIGALKQGFQQGMARQAAGSGADAEAAAEAQRVAEASLQQLEDEIENTETLMFGLSVDTERARTFIDLVSTAVEGSETAEIYTNTFALPSKFASVISPDAAAYYHASTSVSPKAVERMRSSIDQSMQTLRRQIEKNDDINDIQKQELLQFIRQFVDLSMNTIEEGKLDVGFQLDLSGTHAKLFGGAFVSDGAKVVDLVKELAAKLQNDPQAPKFSFDESTYKGVNIHSVVAKIADDKAAEILGEELTIKLGTANDAFYFASGDDAEGTLKQLIDSGAQDTEGVKRPLGQFYMSLTPFVRLIDRVDSNDIVAAVLQAAQNSEQTDRVRLTTHTIDRGQAIRIVVGEGIFRAAGAGAAAAQPQPAGAAF</sequence>
<evidence type="ECO:0000313" key="4">
    <source>
        <dbReference type="Proteomes" id="UP000325286"/>
    </source>
</evidence>
<organism evidence="3 4">
    <name type="scientific">Roseimaritima ulvae</name>
    <dbReference type="NCBI Taxonomy" id="980254"/>
    <lineage>
        <taxon>Bacteria</taxon>
        <taxon>Pseudomonadati</taxon>
        <taxon>Planctomycetota</taxon>
        <taxon>Planctomycetia</taxon>
        <taxon>Pirellulales</taxon>
        <taxon>Pirellulaceae</taxon>
        <taxon>Roseimaritima</taxon>
    </lineage>
</organism>
<accession>A0A5B9QSK5</accession>
<dbReference type="Proteomes" id="UP000325286">
    <property type="component" value="Chromosome"/>
</dbReference>
<keyword evidence="1" id="KW-0175">Coiled coil</keyword>
<protein>
    <submittedName>
        <fullName evidence="3">Uncharacterized protein</fullName>
    </submittedName>
</protein>
<proteinExistence type="predicted"/>
<dbReference type="AlphaFoldDB" id="A0A5B9QSK5"/>
<keyword evidence="4" id="KW-1185">Reference proteome</keyword>
<feature type="chain" id="PRO_5022967332" evidence="2">
    <location>
        <begin position="31"/>
        <end position="574"/>
    </location>
</feature>
<dbReference type="OrthoDB" id="227550at2"/>
<evidence type="ECO:0000256" key="2">
    <source>
        <dbReference type="SAM" id="SignalP"/>
    </source>
</evidence>
<dbReference type="RefSeq" id="WP_068132328.1">
    <property type="nucleotide sequence ID" value="NZ_CP042914.1"/>
</dbReference>
<reference evidence="3 4" key="1">
    <citation type="submission" date="2019-08" db="EMBL/GenBank/DDBJ databases">
        <title>Deep-cultivation of Planctomycetes and their phenomic and genomic characterization uncovers novel biology.</title>
        <authorList>
            <person name="Wiegand S."/>
            <person name="Jogler M."/>
            <person name="Boedeker C."/>
            <person name="Pinto D."/>
            <person name="Vollmers J."/>
            <person name="Rivas-Marin E."/>
            <person name="Kohn T."/>
            <person name="Peeters S.H."/>
            <person name="Heuer A."/>
            <person name="Rast P."/>
            <person name="Oberbeckmann S."/>
            <person name="Bunk B."/>
            <person name="Jeske O."/>
            <person name="Meyerdierks A."/>
            <person name="Storesund J.E."/>
            <person name="Kallscheuer N."/>
            <person name="Luecker S."/>
            <person name="Lage O.M."/>
            <person name="Pohl T."/>
            <person name="Merkel B.J."/>
            <person name="Hornburger P."/>
            <person name="Mueller R.-W."/>
            <person name="Bruemmer F."/>
            <person name="Labrenz M."/>
            <person name="Spormann A.M."/>
            <person name="Op den Camp H."/>
            <person name="Overmann J."/>
            <person name="Amann R."/>
            <person name="Jetten M.S.M."/>
            <person name="Mascher T."/>
            <person name="Medema M.H."/>
            <person name="Devos D.P."/>
            <person name="Kaster A.-K."/>
            <person name="Ovreas L."/>
            <person name="Rohde M."/>
            <person name="Galperin M.Y."/>
            <person name="Jogler C."/>
        </authorList>
    </citation>
    <scope>NUCLEOTIDE SEQUENCE [LARGE SCALE GENOMIC DNA]</scope>
    <source>
        <strain evidence="3 4">UC8</strain>
    </source>
</reference>
<name>A0A5B9QSK5_9BACT</name>
<keyword evidence="2" id="KW-0732">Signal</keyword>
<feature type="signal peptide" evidence="2">
    <location>
        <begin position="1"/>
        <end position="30"/>
    </location>
</feature>
<evidence type="ECO:0000256" key="1">
    <source>
        <dbReference type="SAM" id="Coils"/>
    </source>
</evidence>
<gene>
    <name evidence="3" type="ORF">UC8_27270</name>
</gene>
<dbReference type="EMBL" id="CP042914">
    <property type="protein sequence ID" value="QEG40710.1"/>
    <property type="molecule type" value="Genomic_DNA"/>
</dbReference>
<evidence type="ECO:0000313" key="3">
    <source>
        <dbReference type="EMBL" id="QEG40710.1"/>
    </source>
</evidence>
<dbReference type="KEGG" id="rul:UC8_27270"/>
<feature type="coiled-coil region" evidence="1">
    <location>
        <begin position="231"/>
        <end position="265"/>
    </location>
</feature>